<evidence type="ECO:0000256" key="7">
    <source>
        <dbReference type="PIRSR" id="PIRSR000524-50"/>
    </source>
</evidence>
<dbReference type="InterPro" id="IPR015424">
    <property type="entry name" value="PyrdxlP-dep_Trfase"/>
</dbReference>
<proteinExistence type="inferred from homology"/>
<organism evidence="11 12">
    <name type="scientific">Fusibacillus kribbianus</name>
    <dbReference type="NCBI Taxonomy" id="3044208"/>
    <lineage>
        <taxon>Bacteria</taxon>
        <taxon>Bacillati</taxon>
        <taxon>Bacillota</taxon>
        <taxon>Clostridia</taxon>
        <taxon>Lachnospirales</taxon>
        <taxon>Lachnospiraceae</taxon>
        <taxon>Fusibacillus</taxon>
    </lineage>
</organism>
<dbReference type="InterPro" id="IPR000192">
    <property type="entry name" value="Aminotrans_V_dom"/>
</dbReference>
<evidence type="ECO:0000256" key="5">
    <source>
        <dbReference type="ARBA" id="ARBA00022898"/>
    </source>
</evidence>
<evidence type="ECO:0000256" key="3">
    <source>
        <dbReference type="ARBA" id="ARBA00022576"/>
    </source>
</evidence>
<evidence type="ECO:0000259" key="10">
    <source>
        <dbReference type="Pfam" id="PF00266"/>
    </source>
</evidence>
<dbReference type="PIRSF" id="PIRSF000524">
    <property type="entry name" value="SPT"/>
    <property type="match status" value="1"/>
</dbReference>
<comment type="caution">
    <text evidence="11">The sequence shown here is derived from an EMBL/GenBank/DDBJ whole genome shotgun (WGS) entry which is preliminary data.</text>
</comment>
<reference evidence="11 12" key="1">
    <citation type="submission" date="2023-05" db="EMBL/GenBank/DDBJ databases">
        <title>[ruminococcus] sp. nov., isolated from a pig farm feces dump.</title>
        <authorList>
            <person name="Chang Y.-H."/>
        </authorList>
    </citation>
    <scope>NUCLEOTIDE SEQUENCE [LARGE SCALE GENOMIC DNA]</scope>
    <source>
        <strain evidence="11 12">YH-rum2234</strain>
    </source>
</reference>
<keyword evidence="5 7" id="KW-0663">Pyridoxal phosphate</keyword>
<gene>
    <name evidence="11" type="ORF">QJ036_13745</name>
</gene>
<dbReference type="InterPro" id="IPR020578">
    <property type="entry name" value="Aminotrans_V_PyrdxlP_BS"/>
</dbReference>
<dbReference type="InterPro" id="IPR024169">
    <property type="entry name" value="SP_NH2Trfase/AEP_transaminase"/>
</dbReference>
<protein>
    <submittedName>
        <fullName evidence="11">Alanine--glyoxylate aminotransferase family protein</fullName>
    </submittedName>
</protein>
<dbReference type="InterPro" id="IPR015421">
    <property type="entry name" value="PyrdxlP-dep_Trfase_major"/>
</dbReference>
<dbReference type="InterPro" id="IPR015422">
    <property type="entry name" value="PyrdxlP-dep_Trfase_small"/>
</dbReference>
<dbReference type="PROSITE" id="PS00595">
    <property type="entry name" value="AA_TRANSFER_CLASS_5"/>
    <property type="match status" value="1"/>
</dbReference>
<feature type="binding site" evidence="6">
    <location>
        <position position="332"/>
    </location>
    <ligand>
        <name>substrate</name>
    </ligand>
</feature>
<dbReference type="RefSeq" id="WP_283231917.1">
    <property type="nucleotide sequence ID" value="NZ_JASGBQ010000037.1"/>
</dbReference>
<dbReference type="EMBL" id="JASGBQ010000037">
    <property type="protein sequence ID" value="MDI9243509.1"/>
    <property type="molecule type" value="Genomic_DNA"/>
</dbReference>
<evidence type="ECO:0000256" key="2">
    <source>
        <dbReference type="ARBA" id="ARBA00009236"/>
    </source>
</evidence>
<dbReference type="PANTHER" id="PTHR21152">
    <property type="entry name" value="AMINOTRANSFERASE CLASS V"/>
    <property type="match status" value="1"/>
</dbReference>
<sequence>MYKLMTPGPTQVAENVRMARSLPCTNPDLDETFVDFYRETCEKISSLLHTKNETLILGGEGILGLEAACASLTEPGDRVLVLDNGIYGKGFADFVSMYGGIPELYSSDYRNTLDVSALKAFLKDHHDYKYATIVHGDTPSGMLNDVSAICPLLKSYGIMTVVDSVSAMFGEELDVDSCRIDLLCGGSQKVISAPPGLTFVVVSDDAKRTMNERKTPIASFYANLKVFEHYYEEKWFPYTMPISDIRGLRAAIENIENDPDILKRHARIGEASRKAITAAGLRLYLETGFSNTVTVFEVPAETTAKAILDTVRDDSGILLAGSFGCLAGKVIRIGHMGENATIPNLLETFDALDRAMKKLGVPLKASMKEIFEEAVK</sequence>
<dbReference type="Gene3D" id="3.40.640.10">
    <property type="entry name" value="Type I PLP-dependent aspartate aminotransferase-like (Major domain)"/>
    <property type="match status" value="1"/>
</dbReference>
<dbReference type="GO" id="GO:0004760">
    <property type="term" value="F:L-serine-pyruvate transaminase activity"/>
    <property type="evidence" value="ECO:0007669"/>
    <property type="project" value="TreeGrafter"/>
</dbReference>
<keyword evidence="4" id="KW-0808">Transferase</keyword>
<evidence type="ECO:0000256" key="4">
    <source>
        <dbReference type="ARBA" id="ARBA00022679"/>
    </source>
</evidence>
<dbReference type="SUPFAM" id="SSF53383">
    <property type="entry name" value="PLP-dependent transferases"/>
    <property type="match status" value="1"/>
</dbReference>
<dbReference type="Gene3D" id="3.90.1150.10">
    <property type="entry name" value="Aspartate Aminotransferase, domain 1"/>
    <property type="match status" value="1"/>
</dbReference>
<feature type="domain" description="Aminotransferase class V" evidence="10">
    <location>
        <begin position="28"/>
        <end position="277"/>
    </location>
</feature>
<name>A0AAP4BBV2_9FIRM</name>
<comment type="similarity">
    <text evidence="2 8">Belongs to the class-V pyridoxal-phosphate-dependent aminotransferase family.</text>
</comment>
<dbReference type="PANTHER" id="PTHR21152:SF24">
    <property type="entry name" value="ALANINE--GLYOXYLATE AMINOTRANSFERASE 1"/>
    <property type="match status" value="1"/>
</dbReference>
<dbReference type="AlphaFoldDB" id="A0AAP4BBV2"/>
<dbReference type="GO" id="GO:0008453">
    <property type="term" value="F:alanine-glyoxylate transaminase activity"/>
    <property type="evidence" value="ECO:0007669"/>
    <property type="project" value="TreeGrafter"/>
</dbReference>
<keyword evidence="12" id="KW-1185">Reference proteome</keyword>
<evidence type="ECO:0000313" key="11">
    <source>
        <dbReference type="EMBL" id="MDI9243509.1"/>
    </source>
</evidence>
<dbReference type="GO" id="GO:0019265">
    <property type="term" value="P:glycine biosynthetic process, by transamination of glyoxylate"/>
    <property type="evidence" value="ECO:0007669"/>
    <property type="project" value="TreeGrafter"/>
</dbReference>
<evidence type="ECO:0000256" key="1">
    <source>
        <dbReference type="ARBA" id="ARBA00001933"/>
    </source>
</evidence>
<dbReference type="Pfam" id="PF00266">
    <property type="entry name" value="Aminotran_5"/>
    <property type="match status" value="1"/>
</dbReference>
<dbReference type="Proteomes" id="UP001300383">
    <property type="component" value="Unassembled WGS sequence"/>
</dbReference>
<evidence type="ECO:0000313" key="12">
    <source>
        <dbReference type="Proteomes" id="UP001300383"/>
    </source>
</evidence>
<accession>A0AAP4BBV2</accession>
<evidence type="ECO:0000256" key="8">
    <source>
        <dbReference type="RuleBase" id="RU004075"/>
    </source>
</evidence>
<evidence type="ECO:0000256" key="6">
    <source>
        <dbReference type="PIRSR" id="PIRSR000524-1"/>
    </source>
</evidence>
<evidence type="ECO:0000256" key="9">
    <source>
        <dbReference type="RuleBase" id="RU004504"/>
    </source>
</evidence>
<comment type="cofactor">
    <cofactor evidence="1 7 9">
        <name>pyridoxal 5'-phosphate</name>
        <dbReference type="ChEBI" id="CHEBI:597326"/>
    </cofactor>
</comment>
<feature type="modified residue" description="N6-(pyridoxal phosphate)lysine" evidence="7">
    <location>
        <position position="189"/>
    </location>
</feature>
<keyword evidence="3 11" id="KW-0032">Aminotransferase</keyword>